<dbReference type="EMBL" id="RJJE01000017">
    <property type="protein sequence ID" value="RNI28158.1"/>
    <property type="molecule type" value="Genomic_DNA"/>
</dbReference>
<comment type="catalytic activity">
    <reaction evidence="6">
        <text>Fe-coproporphyrin III + 2 H(+) = coproporphyrin III + Fe(2+)</text>
        <dbReference type="Rhea" id="RHEA:49572"/>
        <dbReference type="ChEBI" id="CHEBI:15378"/>
        <dbReference type="ChEBI" id="CHEBI:29033"/>
        <dbReference type="ChEBI" id="CHEBI:68438"/>
        <dbReference type="ChEBI" id="CHEBI:131725"/>
        <dbReference type="EC" id="4.99.1.9"/>
    </reaction>
    <physiologicalReaction direction="right-to-left" evidence="6">
        <dbReference type="Rhea" id="RHEA:49574"/>
    </physiologicalReaction>
</comment>
<protein>
    <recommendedName>
        <fullName evidence="7">Ferrochelatase</fullName>
        <ecNumber evidence="7">4.98.1.1</ecNumber>
    </recommendedName>
    <alternativeName>
        <fullName evidence="7">Heme synthase</fullName>
    </alternativeName>
    <alternativeName>
        <fullName evidence="7">Protoheme ferro-lyase</fullName>
    </alternativeName>
</protein>
<evidence type="ECO:0000256" key="4">
    <source>
        <dbReference type="ARBA" id="ARBA00023239"/>
    </source>
</evidence>
<gene>
    <name evidence="7" type="primary">hemH</name>
    <name evidence="9" type="ORF">EFA69_18980</name>
</gene>
<dbReference type="GO" id="GO:0006783">
    <property type="term" value="P:heme biosynthetic process"/>
    <property type="evidence" value="ECO:0007669"/>
    <property type="project" value="UniProtKB-UniRule"/>
</dbReference>
<dbReference type="Proteomes" id="UP000271010">
    <property type="component" value="Unassembled WGS sequence"/>
</dbReference>
<dbReference type="GO" id="GO:0005737">
    <property type="term" value="C:cytoplasm"/>
    <property type="evidence" value="ECO:0007669"/>
    <property type="project" value="UniProtKB-SubCell"/>
</dbReference>
<accession>A0A3M9MTU9</accession>
<organism evidence="9 10">
    <name type="scientific">Rufibacter immobilis</name>
    <dbReference type="NCBI Taxonomy" id="1348778"/>
    <lineage>
        <taxon>Bacteria</taxon>
        <taxon>Pseudomonadati</taxon>
        <taxon>Bacteroidota</taxon>
        <taxon>Cytophagia</taxon>
        <taxon>Cytophagales</taxon>
        <taxon>Hymenobacteraceae</taxon>
        <taxon>Rufibacter</taxon>
    </lineage>
</organism>
<keyword evidence="3 7" id="KW-0350">Heme biosynthesis</keyword>
<feature type="binding site" evidence="7">
    <location>
        <position position="296"/>
    </location>
    <ligand>
        <name>Fe(2+)</name>
        <dbReference type="ChEBI" id="CHEBI:29033"/>
    </ligand>
</feature>
<dbReference type="GO" id="GO:0004325">
    <property type="term" value="F:ferrochelatase activity"/>
    <property type="evidence" value="ECO:0007669"/>
    <property type="project" value="UniProtKB-UniRule"/>
</dbReference>
<dbReference type="InterPro" id="IPR033644">
    <property type="entry name" value="Ferrochelatase_C"/>
</dbReference>
<comment type="subcellular location">
    <subcellularLocation>
        <location evidence="7">Cytoplasm</location>
    </subcellularLocation>
</comment>
<keyword evidence="2 7" id="KW-0408">Iron</keyword>
<dbReference type="PANTHER" id="PTHR11108:SF1">
    <property type="entry name" value="FERROCHELATASE, MITOCHONDRIAL"/>
    <property type="match status" value="1"/>
</dbReference>
<feature type="binding site" evidence="7">
    <location>
        <position position="195"/>
    </location>
    <ligand>
        <name>Fe(2+)</name>
        <dbReference type="ChEBI" id="CHEBI:29033"/>
    </ligand>
</feature>
<keyword evidence="10" id="KW-1185">Reference proteome</keyword>
<evidence type="ECO:0000256" key="3">
    <source>
        <dbReference type="ARBA" id="ARBA00023133"/>
    </source>
</evidence>
<comment type="function">
    <text evidence="7">Catalyzes the ferrous insertion into protoporphyrin IX.</text>
</comment>
<reference evidence="9 10" key="1">
    <citation type="submission" date="2018-11" db="EMBL/GenBank/DDBJ databases">
        <title>Rufibacter latericius sp. nov., isolated from water in Baiyang Lake.</title>
        <authorList>
            <person name="Yang Y."/>
        </authorList>
    </citation>
    <scope>NUCLEOTIDE SEQUENCE [LARGE SCALE GENOMIC DNA]</scope>
    <source>
        <strain evidence="9 10">MCC P1</strain>
    </source>
</reference>
<evidence type="ECO:0000256" key="6">
    <source>
        <dbReference type="ARBA" id="ARBA00024536"/>
    </source>
</evidence>
<comment type="catalytic activity">
    <reaction evidence="7">
        <text>heme b + 2 H(+) = protoporphyrin IX + Fe(2+)</text>
        <dbReference type="Rhea" id="RHEA:22584"/>
        <dbReference type="ChEBI" id="CHEBI:15378"/>
        <dbReference type="ChEBI" id="CHEBI:29033"/>
        <dbReference type="ChEBI" id="CHEBI:57306"/>
        <dbReference type="ChEBI" id="CHEBI:60344"/>
        <dbReference type="EC" id="4.98.1.1"/>
    </reaction>
</comment>
<evidence type="ECO:0000313" key="10">
    <source>
        <dbReference type="Proteomes" id="UP000271010"/>
    </source>
</evidence>
<comment type="similarity">
    <text evidence="1 7 8">Belongs to the ferrochelatase family.</text>
</comment>
<dbReference type="Pfam" id="PF00762">
    <property type="entry name" value="Ferrochelatase"/>
    <property type="match status" value="1"/>
</dbReference>
<dbReference type="GO" id="GO:0046872">
    <property type="term" value="F:metal ion binding"/>
    <property type="evidence" value="ECO:0007669"/>
    <property type="project" value="UniProtKB-KW"/>
</dbReference>
<evidence type="ECO:0000313" key="9">
    <source>
        <dbReference type="EMBL" id="RNI28158.1"/>
    </source>
</evidence>
<keyword evidence="4 7" id="KW-0456">Lyase</keyword>
<sequence length="350" mass="39689">MNVSNKIGVLLVNQGTPDSPSVPHVRKYLREFLMDERVIDLPFLKRWPLVNLLIAPFRAPKSAKLYQQVWTNEGSPLKVYGYRSAQLLQDSLGKDYVVKLAMRYQNPSVAQALAELKKAGVTELVIVPLYPQYASATTGSVYQKFMELLQDWPVVPPLRLVPQFWEHPQFVQAFAKIGRKHLQQQNYDHVVFTYHGLPERQLHKDEPFKSCTEANCQHTLHAGNQNCYRAQCYATSRAIALQLGIAEENYTVCFQSRLGKEPWLQPYTEDVVQQLAARGIKNVLAFAPSFVADCLETTIEVGVEYKELFEEHGGEHWQLAESLNDDATWISCLHALVQPHPSTADALKAA</sequence>
<dbReference type="NCBIfam" id="TIGR00109">
    <property type="entry name" value="hemH"/>
    <property type="match status" value="1"/>
</dbReference>
<proteinExistence type="inferred from homology"/>
<dbReference type="CDD" id="cd00419">
    <property type="entry name" value="Ferrochelatase_C"/>
    <property type="match status" value="1"/>
</dbReference>
<dbReference type="HAMAP" id="MF_00323">
    <property type="entry name" value="Ferrochelatase"/>
    <property type="match status" value="1"/>
</dbReference>
<dbReference type="InterPro" id="IPR033659">
    <property type="entry name" value="Ferrochelatase_N"/>
</dbReference>
<dbReference type="UniPathway" id="UPA00252">
    <property type="reaction ID" value="UER00325"/>
</dbReference>
<comment type="caution">
    <text evidence="9">The sequence shown here is derived from an EMBL/GenBank/DDBJ whole genome shotgun (WGS) entry which is preliminary data.</text>
</comment>
<evidence type="ECO:0000256" key="1">
    <source>
        <dbReference type="ARBA" id="ARBA00007718"/>
    </source>
</evidence>
<evidence type="ECO:0000256" key="5">
    <source>
        <dbReference type="ARBA" id="ARBA00023244"/>
    </source>
</evidence>
<dbReference type="OrthoDB" id="9809741at2"/>
<dbReference type="EC" id="4.98.1.1" evidence="7"/>
<evidence type="ECO:0000256" key="7">
    <source>
        <dbReference type="HAMAP-Rule" id="MF_00323"/>
    </source>
</evidence>
<dbReference type="PANTHER" id="PTHR11108">
    <property type="entry name" value="FERROCHELATASE"/>
    <property type="match status" value="1"/>
</dbReference>
<keyword evidence="7" id="KW-0479">Metal-binding</keyword>
<comment type="pathway">
    <text evidence="7">Porphyrin-containing compound metabolism; protoheme biosynthesis; protoheme from protoporphyrin-IX: step 1/1.</text>
</comment>
<keyword evidence="7" id="KW-0963">Cytoplasm</keyword>
<dbReference type="RefSeq" id="WP_123134625.1">
    <property type="nucleotide sequence ID" value="NZ_RJJE01000017.1"/>
</dbReference>
<evidence type="ECO:0000256" key="2">
    <source>
        <dbReference type="ARBA" id="ARBA00023004"/>
    </source>
</evidence>
<dbReference type="CDD" id="cd03411">
    <property type="entry name" value="Ferrochelatase_N"/>
    <property type="match status" value="1"/>
</dbReference>
<dbReference type="InterPro" id="IPR001015">
    <property type="entry name" value="Ferrochelatase"/>
</dbReference>
<evidence type="ECO:0000256" key="8">
    <source>
        <dbReference type="RuleBase" id="RU004185"/>
    </source>
</evidence>
<dbReference type="SUPFAM" id="SSF53800">
    <property type="entry name" value="Chelatase"/>
    <property type="match status" value="1"/>
</dbReference>
<keyword evidence="5 7" id="KW-0627">Porphyrin biosynthesis</keyword>
<dbReference type="Gene3D" id="3.40.50.1400">
    <property type="match status" value="2"/>
</dbReference>
<dbReference type="AlphaFoldDB" id="A0A3M9MTU9"/>
<name>A0A3M9MTU9_9BACT</name>